<feature type="chain" id="PRO_5020496741" evidence="5">
    <location>
        <begin position="20"/>
        <end position="547"/>
    </location>
</feature>
<dbReference type="InterPro" id="IPR011050">
    <property type="entry name" value="Pectin_lyase_fold/virulence"/>
</dbReference>
<dbReference type="GO" id="GO:0004650">
    <property type="term" value="F:polygalacturonase activity"/>
    <property type="evidence" value="ECO:0007669"/>
    <property type="project" value="InterPro"/>
</dbReference>
<sequence>MRKKIIGFVLLAATIGANGQAKKANAFNWNNLPVVAKTSFKKDTVNIIRYKAVGDGVVLNTAAINQALLDCSKKGGGVVLVPAGMWMTGPLYLQSNVNLHLSKGATLMFTDDKSQYKIVAGDYEGRSAARNESPINGNGLTNIAITGNGVIDGNGDIWRAVGRGQVTEEHWKKKIASGGVLSTDGKSWYPSAQYKAAQEEGKSMLLVPGKKLNEFEDMKDFLRPNLLVLKNCKRILLEGVIFQNSGAWCLHPIVCEDLTIRKVMVKNPEYAQNGDGMDIESVKNFLIEDCVLDVGDDAICIKSGKDEEGRKRGVPTENGVIRGNTVYAGHGGVVVGSEMSGGVRNLFIENCTFLGTDKGLRFKSTRGRGGVVENIYARNIFMKNILQEAIFFDMWYFVKFATDSKRDQTPVVNEGTPVFKNMVFDRIFCNGAVKGIFIRGLSEMPIQNITVSNSVLVANTGVELSETAGINLKNLKLVTKSNIPVISVNNSKDFVVDGLQYVKGADVLLSLDGANVSKVSVSNTDGKLAKKDLELKNGATAGAVLFK</sequence>
<gene>
    <name evidence="6" type="ORF">CLV32_4680</name>
</gene>
<comment type="caution">
    <text evidence="6">The sequence shown here is derived from an EMBL/GenBank/DDBJ whole genome shotgun (WGS) entry which is preliminary data.</text>
</comment>
<dbReference type="OrthoDB" id="9795222at2"/>
<name>A0A4R6IC53_9SPHI</name>
<dbReference type="EMBL" id="SNWM01000008">
    <property type="protein sequence ID" value="TDO19058.1"/>
    <property type="molecule type" value="Genomic_DNA"/>
</dbReference>
<reference evidence="6 7" key="1">
    <citation type="submission" date="2019-03" db="EMBL/GenBank/DDBJ databases">
        <title>Genomic Encyclopedia of Archaeal and Bacterial Type Strains, Phase II (KMG-II): from individual species to whole genera.</title>
        <authorList>
            <person name="Goeker M."/>
        </authorList>
    </citation>
    <scope>NUCLEOTIDE SEQUENCE [LARGE SCALE GENOMIC DNA]</scope>
    <source>
        <strain evidence="6 7">DSM 19034</strain>
    </source>
</reference>
<dbReference type="SMART" id="SM00710">
    <property type="entry name" value="PbH1"/>
    <property type="match status" value="5"/>
</dbReference>
<evidence type="ECO:0000313" key="6">
    <source>
        <dbReference type="EMBL" id="TDO19058.1"/>
    </source>
</evidence>
<dbReference type="PANTHER" id="PTHR31339:SF9">
    <property type="entry name" value="PLASMIN AND FIBRONECTIN-BINDING PROTEIN A"/>
    <property type="match status" value="1"/>
</dbReference>
<dbReference type="AlphaFoldDB" id="A0A4R6IC53"/>
<dbReference type="PANTHER" id="PTHR31339">
    <property type="entry name" value="PECTIN LYASE-RELATED"/>
    <property type="match status" value="1"/>
</dbReference>
<evidence type="ECO:0000256" key="1">
    <source>
        <dbReference type="ARBA" id="ARBA00008834"/>
    </source>
</evidence>
<proteinExistence type="inferred from homology"/>
<dbReference type="Proteomes" id="UP000295499">
    <property type="component" value="Unassembled WGS sequence"/>
</dbReference>
<keyword evidence="3 4" id="KW-0326">Glycosidase</keyword>
<dbReference type="SUPFAM" id="SSF51126">
    <property type="entry name" value="Pectin lyase-like"/>
    <property type="match status" value="1"/>
</dbReference>
<protein>
    <submittedName>
        <fullName evidence="6">Glycosyl hydrolase family 28</fullName>
    </submittedName>
</protein>
<organism evidence="6 7">
    <name type="scientific">Pedobacter duraquae</name>
    <dbReference type="NCBI Taxonomy" id="425511"/>
    <lineage>
        <taxon>Bacteria</taxon>
        <taxon>Pseudomonadati</taxon>
        <taxon>Bacteroidota</taxon>
        <taxon>Sphingobacteriia</taxon>
        <taxon>Sphingobacteriales</taxon>
        <taxon>Sphingobacteriaceae</taxon>
        <taxon>Pedobacter</taxon>
    </lineage>
</organism>
<accession>A0A4R6IC53</accession>
<evidence type="ECO:0000256" key="4">
    <source>
        <dbReference type="RuleBase" id="RU361169"/>
    </source>
</evidence>
<comment type="similarity">
    <text evidence="1 4">Belongs to the glycosyl hydrolase 28 family.</text>
</comment>
<feature type="signal peptide" evidence="5">
    <location>
        <begin position="1"/>
        <end position="19"/>
    </location>
</feature>
<keyword evidence="7" id="KW-1185">Reference proteome</keyword>
<dbReference type="RefSeq" id="WP_133559268.1">
    <property type="nucleotide sequence ID" value="NZ_SNWM01000008.1"/>
</dbReference>
<keyword evidence="2 4" id="KW-0378">Hydrolase</keyword>
<evidence type="ECO:0000256" key="2">
    <source>
        <dbReference type="ARBA" id="ARBA00022801"/>
    </source>
</evidence>
<dbReference type="InterPro" id="IPR012334">
    <property type="entry name" value="Pectin_lyas_fold"/>
</dbReference>
<dbReference type="Gene3D" id="2.160.20.10">
    <property type="entry name" value="Single-stranded right-handed beta-helix, Pectin lyase-like"/>
    <property type="match status" value="1"/>
</dbReference>
<evidence type="ECO:0000256" key="5">
    <source>
        <dbReference type="SAM" id="SignalP"/>
    </source>
</evidence>
<evidence type="ECO:0000256" key="3">
    <source>
        <dbReference type="ARBA" id="ARBA00023295"/>
    </source>
</evidence>
<dbReference type="InterPro" id="IPR000743">
    <property type="entry name" value="Glyco_hydro_28"/>
</dbReference>
<dbReference type="GO" id="GO:0005975">
    <property type="term" value="P:carbohydrate metabolic process"/>
    <property type="evidence" value="ECO:0007669"/>
    <property type="project" value="InterPro"/>
</dbReference>
<dbReference type="InterPro" id="IPR051801">
    <property type="entry name" value="GH28_Enzymes"/>
</dbReference>
<dbReference type="Pfam" id="PF00295">
    <property type="entry name" value="Glyco_hydro_28"/>
    <property type="match status" value="1"/>
</dbReference>
<dbReference type="InterPro" id="IPR006626">
    <property type="entry name" value="PbH1"/>
</dbReference>
<evidence type="ECO:0000313" key="7">
    <source>
        <dbReference type="Proteomes" id="UP000295499"/>
    </source>
</evidence>
<dbReference type="PROSITE" id="PS00502">
    <property type="entry name" value="POLYGALACTURONASE"/>
    <property type="match status" value="1"/>
</dbReference>
<keyword evidence="5" id="KW-0732">Signal</keyword>